<evidence type="ECO:0000313" key="3">
    <source>
        <dbReference type="EMBL" id="EEF58511.1"/>
    </source>
</evidence>
<dbReference type="Gene3D" id="3.40.50.1820">
    <property type="entry name" value="alpha/beta hydrolase"/>
    <property type="match status" value="1"/>
</dbReference>
<dbReference type="InterPro" id="IPR001375">
    <property type="entry name" value="Peptidase_S9_cat"/>
</dbReference>
<name>B9XNT8_PEDPL</name>
<dbReference type="GO" id="GO:0004252">
    <property type="term" value="F:serine-type endopeptidase activity"/>
    <property type="evidence" value="ECO:0007669"/>
    <property type="project" value="InterPro"/>
</dbReference>
<dbReference type="RefSeq" id="WP_007417474.1">
    <property type="nucleotide sequence ID" value="NZ_ABOX02000042.1"/>
</dbReference>
<dbReference type="MEROPS" id="S09.A77"/>
<evidence type="ECO:0000259" key="2">
    <source>
        <dbReference type="Pfam" id="PF00326"/>
    </source>
</evidence>
<reference evidence="3 4" key="1">
    <citation type="journal article" date="2011" name="J. Bacteriol.">
        <title>Genome sequence of 'Pedosphaera parvula' Ellin514, an aerobic Verrucomicrobial isolate from pasture soil.</title>
        <authorList>
            <person name="Kant R."/>
            <person name="van Passel M.W."/>
            <person name="Sangwan P."/>
            <person name="Palva A."/>
            <person name="Lucas S."/>
            <person name="Copeland A."/>
            <person name="Lapidus A."/>
            <person name="Glavina Del Rio T."/>
            <person name="Dalin E."/>
            <person name="Tice H."/>
            <person name="Bruce D."/>
            <person name="Goodwin L."/>
            <person name="Pitluck S."/>
            <person name="Chertkov O."/>
            <person name="Larimer F.W."/>
            <person name="Land M.L."/>
            <person name="Hauser L."/>
            <person name="Brettin T.S."/>
            <person name="Detter J.C."/>
            <person name="Han S."/>
            <person name="de Vos W.M."/>
            <person name="Janssen P.H."/>
            <person name="Smidt H."/>
        </authorList>
    </citation>
    <scope>NUCLEOTIDE SEQUENCE [LARGE SCALE GENOMIC DNA]</scope>
    <source>
        <strain evidence="3 4">Ellin514</strain>
    </source>
</reference>
<dbReference type="EMBL" id="ABOX02000042">
    <property type="protein sequence ID" value="EEF58511.1"/>
    <property type="molecule type" value="Genomic_DNA"/>
</dbReference>
<keyword evidence="1" id="KW-0378">Hydrolase</keyword>
<dbReference type="SUPFAM" id="SSF82171">
    <property type="entry name" value="DPP6 N-terminal domain-like"/>
    <property type="match status" value="1"/>
</dbReference>
<feature type="domain" description="Peptidase S9 prolyl oligopeptidase catalytic" evidence="2">
    <location>
        <begin position="307"/>
        <end position="517"/>
    </location>
</feature>
<dbReference type="SUPFAM" id="SSF53474">
    <property type="entry name" value="alpha/beta-Hydrolases"/>
    <property type="match status" value="1"/>
</dbReference>
<dbReference type="AlphaFoldDB" id="B9XNT8"/>
<gene>
    <name evidence="3" type="ORF">Cflav_PD1238</name>
</gene>
<dbReference type="Proteomes" id="UP000003688">
    <property type="component" value="Unassembled WGS sequence"/>
</dbReference>
<dbReference type="PRINTS" id="PR00862">
    <property type="entry name" value="PROLIGOPTASE"/>
</dbReference>
<accession>B9XNT8</accession>
<dbReference type="Pfam" id="PF00326">
    <property type="entry name" value="Peptidase_S9"/>
    <property type="match status" value="1"/>
</dbReference>
<evidence type="ECO:0000313" key="4">
    <source>
        <dbReference type="Proteomes" id="UP000003688"/>
    </source>
</evidence>
<dbReference type="GO" id="GO:0006508">
    <property type="term" value="P:proteolysis"/>
    <property type="evidence" value="ECO:0007669"/>
    <property type="project" value="InterPro"/>
</dbReference>
<dbReference type="PANTHER" id="PTHR42776">
    <property type="entry name" value="SERINE PEPTIDASE S9 FAMILY MEMBER"/>
    <property type="match status" value="1"/>
</dbReference>
<dbReference type="InterPro" id="IPR002470">
    <property type="entry name" value="Peptidase_S9A"/>
</dbReference>
<organism evidence="3 4">
    <name type="scientific">Pedosphaera parvula (strain Ellin514)</name>
    <dbReference type="NCBI Taxonomy" id="320771"/>
    <lineage>
        <taxon>Bacteria</taxon>
        <taxon>Pseudomonadati</taxon>
        <taxon>Verrucomicrobiota</taxon>
        <taxon>Pedosphaerae</taxon>
        <taxon>Pedosphaerales</taxon>
        <taxon>Pedosphaeraceae</taxon>
        <taxon>Pedosphaera</taxon>
    </lineage>
</organism>
<protein>
    <submittedName>
        <fullName evidence="3">Peptidase S9 prolyl oligopeptidase active site domain protein</fullName>
    </submittedName>
</protein>
<evidence type="ECO:0000256" key="1">
    <source>
        <dbReference type="ARBA" id="ARBA00022801"/>
    </source>
</evidence>
<keyword evidence="4" id="KW-1185">Reference proteome</keyword>
<dbReference type="STRING" id="320771.Cflav_PD1238"/>
<proteinExistence type="predicted"/>
<dbReference type="InterPro" id="IPR029058">
    <property type="entry name" value="AB_hydrolase_fold"/>
</dbReference>
<comment type="caution">
    <text evidence="3">The sequence shown here is derived from an EMBL/GenBank/DDBJ whole genome shotgun (WGS) entry which is preliminary data.</text>
</comment>
<dbReference type="PANTHER" id="PTHR42776:SF27">
    <property type="entry name" value="DIPEPTIDYL PEPTIDASE FAMILY MEMBER 6"/>
    <property type="match status" value="1"/>
</dbReference>
<sequence>MDLQSGNVCDYTPFQGVRALTVKLNPDFPDGAMVLLNVRDRSLFDVYLLNLKNGAMELDTENPGDVHNWHTDPKFRVRAAEVLTPDGGTEIRVRDDDKGWKSLLKVGPDEILETIDFTADGRSLFLKSSIGRDTAAVVEKNIDTGVEKIIAASDEVDAGEVIINPHTRVVEAVSFAPGRTVWRVIDPGVKADFEGLARLNDGDFRLVNRTAANDAWLVLFHSDRQPPRFYKWDRKAKEGFFLFSTRPRLEGLPLAEMQAIVIAARDGLKMHSYLTLPNGVPARKLPMVLFPHDGPWLRDTWGFIYPYAQWLANRGYAVLQPNYRGSTGYGKKLLNAGNKEFGRKMHDDLIDCVNWAVKEGIADPHRIGIFGGSYGGYCALAGVTFTPKVFACAVDVVGPSNLKTLLAFIPSYWKSARGMLDTRVGNIDDPRDADLLHHASPLNFADRIVRPLLIGHGANDPRVKQAESEQIVAAIEKNGGSVTYVLYPDEGHGFARPENGTDFNARAEQFLAEHLGGCFEPMPADKIPGSSALVRVIKGRH</sequence>